<feature type="transmembrane region" description="Helical" evidence="6">
    <location>
        <begin position="167"/>
        <end position="188"/>
    </location>
</feature>
<feature type="transmembrane region" description="Helical" evidence="6">
    <location>
        <begin position="124"/>
        <end position="147"/>
    </location>
</feature>
<dbReference type="InterPro" id="IPR020846">
    <property type="entry name" value="MFS_dom"/>
</dbReference>
<feature type="transmembrane region" description="Helical" evidence="6">
    <location>
        <begin position="303"/>
        <end position="323"/>
    </location>
</feature>
<evidence type="ECO:0000256" key="3">
    <source>
        <dbReference type="ARBA" id="ARBA00022989"/>
    </source>
</evidence>
<feature type="compositionally biased region" description="Low complexity" evidence="5">
    <location>
        <begin position="37"/>
        <end position="52"/>
    </location>
</feature>
<dbReference type="Gene3D" id="1.20.1250.20">
    <property type="entry name" value="MFS general substrate transporter like domains"/>
    <property type="match status" value="2"/>
</dbReference>
<evidence type="ECO:0000256" key="4">
    <source>
        <dbReference type="ARBA" id="ARBA00023136"/>
    </source>
</evidence>
<sequence length="702" mass="75705">MAGPTEPTARAPDTAPAPDTEPPSWRSEDNRSPVLAPHTPTVPGPGTSTTNPHNSITIPNANTEITHLYLTFSIQPPSANTTLRAPTSPSSSSSSPPLSPSNAPPPPPPPDLTPFHNPLHWPPLLKLTILSLSSLATFLTAYTAGAYSPPSSLLLTTLSHTSSPTSILAGISTFCLGFALAPMVLAPFSEMNGRYPVFVCAGCVFVIFQAVCGVVRTLEGMLIARFFLGVGASVFSTMVGGVIADVWVREERNLPMAVFSGAVLCGTGMGPLVSAVMTERWGGDGDGEDGGEVEEGLGARWRWIFWHQVIMGAVLMAALVVLFRESRGSVLLSRKARVLNKWYEELEGEGWWGVWVDETGLLEEGRGEGDEEKGAGAGTTKVLKRIRWKVKEDEERASLTKMIGTSVFRPFHLLFTEPVVFFFSLWAAFAWGVLYLTFGSIPLVFKRQYGWNIEQAGRVFVAMIVGAILATGIGIWQEKMLHHPKWKAPPSSSPNPTAITNTTSNTTTSSTTEGSSSSASDTEGPNALPCSEPKPSFCPPSPSSSSSTRENPIWPYLRTHFPTTSPESRLYFTCLTSTLLPIGLFIFGFTARPQIHWIWPSIGIGIATMGILSVYLAVFNYLADTYHRYASSALAAQSFCRNILGGVFPLVTAPLFTNLGEGRAVGILGGVAVGLTAVPWVLVWCGEWVRGRSRFALQLEKD</sequence>
<dbReference type="AlphaFoldDB" id="A0AAE0U2C9"/>
<dbReference type="InterPro" id="IPR011701">
    <property type="entry name" value="MFS"/>
</dbReference>
<feature type="domain" description="Major facilitator superfamily (MFS) profile" evidence="7">
    <location>
        <begin position="129"/>
        <end position="687"/>
    </location>
</feature>
<protein>
    <submittedName>
        <fullName evidence="8">Major facilitator superfamily domain-containing protein</fullName>
    </submittedName>
</protein>
<comment type="caution">
    <text evidence="8">The sequence shown here is derived from an EMBL/GenBank/DDBJ whole genome shotgun (WGS) entry which is preliminary data.</text>
</comment>
<dbReference type="SUPFAM" id="SSF103473">
    <property type="entry name" value="MFS general substrate transporter"/>
    <property type="match status" value="2"/>
</dbReference>
<dbReference type="Pfam" id="PF07690">
    <property type="entry name" value="MFS_1"/>
    <property type="match status" value="1"/>
</dbReference>
<feature type="region of interest" description="Disordered" evidence="5">
    <location>
        <begin position="486"/>
        <end position="550"/>
    </location>
</feature>
<keyword evidence="4 6" id="KW-0472">Membrane</keyword>
<feature type="compositionally biased region" description="Low complexity" evidence="5">
    <location>
        <begin position="86"/>
        <end position="96"/>
    </location>
</feature>
<dbReference type="PROSITE" id="PS50850">
    <property type="entry name" value="MFS"/>
    <property type="match status" value="1"/>
</dbReference>
<dbReference type="GO" id="GO:0022857">
    <property type="term" value="F:transmembrane transporter activity"/>
    <property type="evidence" value="ECO:0007669"/>
    <property type="project" value="InterPro"/>
</dbReference>
<feature type="compositionally biased region" description="Pro residues" evidence="5">
    <location>
        <begin position="97"/>
        <end position="112"/>
    </location>
</feature>
<dbReference type="EMBL" id="JAUTDP010000015">
    <property type="protein sequence ID" value="KAK3388448.1"/>
    <property type="molecule type" value="Genomic_DNA"/>
</dbReference>
<dbReference type="PANTHER" id="PTHR23502">
    <property type="entry name" value="MAJOR FACILITATOR SUPERFAMILY"/>
    <property type="match status" value="1"/>
</dbReference>
<evidence type="ECO:0000259" key="7">
    <source>
        <dbReference type="PROSITE" id="PS50850"/>
    </source>
</evidence>
<dbReference type="PANTHER" id="PTHR23502:SF134">
    <property type="entry name" value="MAJOR FACILITATOR SUPERFAMILY (MFS) PROFILE DOMAIN-CONTAINING PROTEIN-RELATED"/>
    <property type="match status" value="1"/>
</dbReference>
<feature type="transmembrane region" description="Helical" evidence="6">
    <location>
        <begin position="639"/>
        <end position="657"/>
    </location>
</feature>
<dbReference type="Proteomes" id="UP001281003">
    <property type="component" value="Unassembled WGS sequence"/>
</dbReference>
<reference evidence="8" key="2">
    <citation type="submission" date="2023-07" db="EMBL/GenBank/DDBJ databases">
        <authorList>
            <consortium name="Lawrence Berkeley National Laboratory"/>
            <person name="Haridas S."/>
            <person name="Hensen N."/>
            <person name="Bonometti L."/>
            <person name="Westerberg I."/>
            <person name="Brannstrom I.O."/>
            <person name="Guillou S."/>
            <person name="Cros-Aarteil S."/>
            <person name="Calhoun S."/>
            <person name="Kuo A."/>
            <person name="Mondo S."/>
            <person name="Pangilinan J."/>
            <person name="Riley R."/>
            <person name="LaButti K."/>
            <person name="Andreopoulos B."/>
            <person name="Lipzen A."/>
            <person name="Chen C."/>
            <person name="Yanf M."/>
            <person name="Daum C."/>
            <person name="Ng V."/>
            <person name="Clum A."/>
            <person name="Steindorff A."/>
            <person name="Ohm R."/>
            <person name="Martin F."/>
            <person name="Silar P."/>
            <person name="Natvig D."/>
            <person name="Lalanne C."/>
            <person name="Gautier V."/>
            <person name="Ament-velasquez S.L."/>
            <person name="Kruys A."/>
            <person name="Hutchinson M.I."/>
            <person name="Powell A.J."/>
            <person name="Barry K."/>
            <person name="Miller A.N."/>
            <person name="Grigoriev I.V."/>
            <person name="Debuchy R."/>
            <person name="Gladieux P."/>
            <person name="Thoren M.H."/>
            <person name="Johannesson H."/>
        </authorList>
    </citation>
    <scope>NUCLEOTIDE SEQUENCE</scope>
    <source>
        <strain evidence="8">FGSC 1904</strain>
    </source>
</reference>
<evidence type="ECO:0000313" key="9">
    <source>
        <dbReference type="Proteomes" id="UP001281003"/>
    </source>
</evidence>
<keyword evidence="3 6" id="KW-1133">Transmembrane helix</keyword>
<feature type="transmembrane region" description="Helical" evidence="6">
    <location>
        <begin position="457"/>
        <end position="476"/>
    </location>
</feature>
<evidence type="ECO:0000256" key="6">
    <source>
        <dbReference type="SAM" id="Phobius"/>
    </source>
</evidence>
<feature type="compositionally biased region" description="Low complexity" evidence="5">
    <location>
        <begin position="1"/>
        <end position="18"/>
    </location>
</feature>
<feature type="transmembrane region" description="Helical" evidence="6">
    <location>
        <begin position="222"/>
        <end position="244"/>
    </location>
</feature>
<dbReference type="GO" id="GO:0005886">
    <property type="term" value="C:plasma membrane"/>
    <property type="evidence" value="ECO:0007669"/>
    <property type="project" value="TreeGrafter"/>
</dbReference>
<keyword evidence="9" id="KW-1185">Reference proteome</keyword>
<feature type="transmembrane region" description="Helical" evidence="6">
    <location>
        <begin position="597"/>
        <end position="618"/>
    </location>
</feature>
<feature type="transmembrane region" description="Helical" evidence="6">
    <location>
        <begin position="256"/>
        <end position="277"/>
    </location>
</feature>
<proteinExistence type="predicted"/>
<feature type="region of interest" description="Disordered" evidence="5">
    <location>
        <begin position="1"/>
        <end position="58"/>
    </location>
</feature>
<evidence type="ECO:0000313" key="8">
    <source>
        <dbReference type="EMBL" id="KAK3388448.1"/>
    </source>
</evidence>
<accession>A0AAE0U2C9</accession>
<keyword evidence="2 6" id="KW-0812">Transmembrane</keyword>
<comment type="subcellular location">
    <subcellularLocation>
        <location evidence="1">Membrane</location>
        <topology evidence="1">Multi-pass membrane protein</topology>
    </subcellularLocation>
</comment>
<feature type="compositionally biased region" description="Low complexity" evidence="5">
    <location>
        <begin position="488"/>
        <end position="522"/>
    </location>
</feature>
<feature type="transmembrane region" description="Helical" evidence="6">
    <location>
        <begin position="195"/>
        <end position="216"/>
    </location>
</feature>
<feature type="transmembrane region" description="Helical" evidence="6">
    <location>
        <begin position="663"/>
        <end position="685"/>
    </location>
</feature>
<feature type="transmembrane region" description="Helical" evidence="6">
    <location>
        <begin position="419"/>
        <end position="445"/>
    </location>
</feature>
<evidence type="ECO:0000256" key="2">
    <source>
        <dbReference type="ARBA" id="ARBA00022692"/>
    </source>
</evidence>
<name>A0AAE0U2C9_SORBR</name>
<evidence type="ECO:0000256" key="1">
    <source>
        <dbReference type="ARBA" id="ARBA00004141"/>
    </source>
</evidence>
<evidence type="ECO:0000256" key="5">
    <source>
        <dbReference type="SAM" id="MobiDB-lite"/>
    </source>
</evidence>
<feature type="region of interest" description="Disordered" evidence="5">
    <location>
        <begin position="79"/>
        <end position="115"/>
    </location>
</feature>
<dbReference type="InterPro" id="IPR036259">
    <property type="entry name" value="MFS_trans_sf"/>
</dbReference>
<reference evidence="8" key="1">
    <citation type="journal article" date="2023" name="Mol. Phylogenet. Evol.">
        <title>Genome-scale phylogeny and comparative genomics of the fungal order Sordariales.</title>
        <authorList>
            <person name="Hensen N."/>
            <person name="Bonometti L."/>
            <person name="Westerberg I."/>
            <person name="Brannstrom I.O."/>
            <person name="Guillou S."/>
            <person name="Cros-Aarteil S."/>
            <person name="Calhoun S."/>
            <person name="Haridas S."/>
            <person name="Kuo A."/>
            <person name="Mondo S."/>
            <person name="Pangilinan J."/>
            <person name="Riley R."/>
            <person name="LaButti K."/>
            <person name="Andreopoulos B."/>
            <person name="Lipzen A."/>
            <person name="Chen C."/>
            <person name="Yan M."/>
            <person name="Daum C."/>
            <person name="Ng V."/>
            <person name="Clum A."/>
            <person name="Steindorff A."/>
            <person name="Ohm R.A."/>
            <person name="Martin F."/>
            <person name="Silar P."/>
            <person name="Natvig D.O."/>
            <person name="Lalanne C."/>
            <person name="Gautier V."/>
            <person name="Ament-Velasquez S.L."/>
            <person name="Kruys A."/>
            <person name="Hutchinson M.I."/>
            <person name="Powell A.J."/>
            <person name="Barry K."/>
            <person name="Miller A.N."/>
            <person name="Grigoriev I.V."/>
            <person name="Debuchy R."/>
            <person name="Gladieux P."/>
            <person name="Hiltunen Thoren M."/>
            <person name="Johannesson H."/>
        </authorList>
    </citation>
    <scope>NUCLEOTIDE SEQUENCE</scope>
    <source>
        <strain evidence="8">FGSC 1904</strain>
    </source>
</reference>
<organism evidence="8 9">
    <name type="scientific">Sordaria brevicollis</name>
    <dbReference type="NCBI Taxonomy" id="83679"/>
    <lineage>
        <taxon>Eukaryota</taxon>
        <taxon>Fungi</taxon>
        <taxon>Dikarya</taxon>
        <taxon>Ascomycota</taxon>
        <taxon>Pezizomycotina</taxon>
        <taxon>Sordariomycetes</taxon>
        <taxon>Sordariomycetidae</taxon>
        <taxon>Sordariales</taxon>
        <taxon>Sordariaceae</taxon>
        <taxon>Sordaria</taxon>
    </lineage>
</organism>
<feature type="transmembrane region" description="Helical" evidence="6">
    <location>
        <begin position="570"/>
        <end position="591"/>
    </location>
</feature>
<gene>
    <name evidence="8" type="ORF">B0T20DRAFT_95333</name>
</gene>